<comment type="caution">
    <text evidence="2">The sequence shown here is derived from an EMBL/GenBank/DDBJ whole genome shotgun (WGS) entry which is preliminary data.</text>
</comment>
<dbReference type="SUPFAM" id="SSF81901">
    <property type="entry name" value="HCP-like"/>
    <property type="match status" value="1"/>
</dbReference>
<evidence type="ECO:0000313" key="2">
    <source>
        <dbReference type="EMBL" id="KAK8892413.1"/>
    </source>
</evidence>
<sequence length="93" mass="10536">MQENCDTIELYQKEVDNGDPEALFNIGTCYSKGQGVEQNFSKATECYHKSAGQGNCYALYDLGVCYDKGQGVEQNYAKELEFFKKNHLNSEIM</sequence>
<evidence type="ECO:0000313" key="3">
    <source>
        <dbReference type="Proteomes" id="UP001470230"/>
    </source>
</evidence>
<dbReference type="EMBL" id="JAPFFF010000004">
    <property type="protein sequence ID" value="KAK8892413.1"/>
    <property type="molecule type" value="Genomic_DNA"/>
</dbReference>
<evidence type="ECO:0008006" key="4">
    <source>
        <dbReference type="Google" id="ProtNLM"/>
    </source>
</evidence>
<accession>A0ABR2KNK9</accession>
<evidence type="ECO:0000256" key="1">
    <source>
        <dbReference type="ARBA" id="ARBA00038101"/>
    </source>
</evidence>
<reference evidence="2 3" key="1">
    <citation type="submission" date="2024-04" db="EMBL/GenBank/DDBJ databases">
        <title>Tritrichomonas musculus Genome.</title>
        <authorList>
            <person name="Alves-Ferreira E."/>
            <person name="Grigg M."/>
            <person name="Lorenzi H."/>
            <person name="Galac M."/>
        </authorList>
    </citation>
    <scope>NUCLEOTIDE SEQUENCE [LARGE SCALE GENOMIC DNA]</scope>
    <source>
        <strain evidence="2 3">EAF2021</strain>
    </source>
</reference>
<dbReference type="Pfam" id="PF08238">
    <property type="entry name" value="Sel1"/>
    <property type="match status" value="2"/>
</dbReference>
<name>A0ABR2KNK9_9EUKA</name>
<dbReference type="InterPro" id="IPR011990">
    <property type="entry name" value="TPR-like_helical_dom_sf"/>
</dbReference>
<dbReference type="PANTHER" id="PTHR11102:SF160">
    <property type="entry name" value="ERAD-ASSOCIATED E3 UBIQUITIN-PROTEIN LIGASE COMPONENT HRD3"/>
    <property type="match status" value="1"/>
</dbReference>
<dbReference type="PANTHER" id="PTHR11102">
    <property type="entry name" value="SEL-1-LIKE PROTEIN"/>
    <property type="match status" value="1"/>
</dbReference>
<dbReference type="Gene3D" id="1.25.40.10">
    <property type="entry name" value="Tetratricopeptide repeat domain"/>
    <property type="match status" value="1"/>
</dbReference>
<comment type="similarity">
    <text evidence="1">Belongs to the sel-1 family.</text>
</comment>
<organism evidence="2 3">
    <name type="scientific">Tritrichomonas musculus</name>
    <dbReference type="NCBI Taxonomy" id="1915356"/>
    <lineage>
        <taxon>Eukaryota</taxon>
        <taxon>Metamonada</taxon>
        <taxon>Parabasalia</taxon>
        <taxon>Tritrichomonadida</taxon>
        <taxon>Tritrichomonadidae</taxon>
        <taxon>Tritrichomonas</taxon>
    </lineage>
</organism>
<dbReference type="InterPro" id="IPR050767">
    <property type="entry name" value="Sel1_AlgK"/>
</dbReference>
<gene>
    <name evidence="2" type="ORF">M9Y10_029640</name>
</gene>
<proteinExistence type="inferred from homology"/>
<dbReference type="SMART" id="SM00671">
    <property type="entry name" value="SEL1"/>
    <property type="match status" value="2"/>
</dbReference>
<keyword evidence="3" id="KW-1185">Reference proteome</keyword>
<dbReference type="Proteomes" id="UP001470230">
    <property type="component" value="Unassembled WGS sequence"/>
</dbReference>
<protein>
    <recommendedName>
        <fullName evidence="4">Beta-lactamase</fullName>
    </recommendedName>
</protein>
<dbReference type="InterPro" id="IPR006597">
    <property type="entry name" value="Sel1-like"/>
</dbReference>